<dbReference type="GO" id="GO:0016020">
    <property type="term" value="C:membrane"/>
    <property type="evidence" value="ECO:0007669"/>
    <property type="project" value="TreeGrafter"/>
</dbReference>
<dbReference type="RefSeq" id="WP_208057048.1">
    <property type="nucleotide sequence ID" value="NZ_JAGEMK010000012.1"/>
</dbReference>
<dbReference type="EMBL" id="JAGEMK010000012">
    <property type="protein sequence ID" value="MBO1753358.1"/>
    <property type="molecule type" value="Genomic_DNA"/>
</dbReference>
<dbReference type="InterPro" id="IPR050266">
    <property type="entry name" value="AB_hydrolase_sf"/>
</dbReference>
<feature type="domain" description="AB hydrolase-1" evidence="1">
    <location>
        <begin position="103"/>
        <end position="203"/>
    </location>
</feature>
<dbReference type="GO" id="GO:0016787">
    <property type="term" value="F:hydrolase activity"/>
    <property type="evidence" value="ECO:0007669"/>
    <property type="project" value="UniProtKB-KW"/>
</dbReference>
<dbReference type="Pfam" id="PF00561">
    <property type="entry name" value="Abhydrolase_1"/>
    <property type="match status" value="1"/>
</dbReference>
<reference evidence="2" key="1">
    <citation type="submission" date="2021-03" db="EMBL/GenBank/DDBJ databases">
        <title>Actinotalea soli sp. nov., isolated from soil.</title>
        <authorList>
            <person name="Ping W."/>
            <person name="Zhang J."/>
        </authorList>
    </citation>
    <scope>NUCLEOTIDE SEQUENCE</scope>
    <source>
        <strain evidence="2">BY-33</strain>
    </source>
</reference>
<protein>
    <submittedName>
        <fullName evidence="2">Alpha/beta fold hydrolase</fullName>
    </submittedName>
</protein>
<dbReference type="InterPro" id="IPR000073">
    <property type="entry name" value="AB_hydrolase_1"/>
</dbReference>
<gene>
    <name evidence="2" type="ORF">J4G33_16230</name>
</gene>
<keyword evidence="2" id="KW-0378">Hydrolase</keyword>
<dbReference type="Proteomes" id="UP000664209">
    <property type="component" value="Unassembled WGS sequence"/>
</dbReference>
<evidence type="ECO:0000313" key="3">
    <source>
        <dbReference type="Proteomes" id="UP000664209"/>
    </source>
</evidence>
<name>A0A939LSM4_9CELL</name>
<evidence type="ECO:0000313" key="2">
    <source>
        <dbReference type="EMBL" id="MBO1753358.1"/>
    </source>
</evidence>
<organism evidence="2 3">
    <name type="scientific">Actinotalea soli</name>
    <dbReference type="NCBI Taxonomy" id="2819234"/>
    <lineage>
        <taxon>Bacteria</taxon>
        <taxon>Bacillati</taxon>
        <taxon>Actinomycetota</taxon>
        <taxon>Actinomycetes</taxon>
        <taxon>Micrococcales</taxon>
        <taxon>Cellulomonadaceae</taxon>
        <taxon>Actinotalea</taxon>
    </lineage>
</organism>
<sequence length="316" mass="32925">MPPIPAPTETTAPAAPSAGVDPALAAPVAPQVRGARAHALRATFAVLDRLAPDLAAERAVRLWCTPPGNPGRRKDFRPHPGQIDRVRTERGAELVVESWGEGPVIYLVHGWGGWRGQLGAFVAPLVAAGYRVVAFDAPGHGESEPGLMGPGQGNVLDAVEGLAAVGRAFGPAAGMVAHSMGCTAAVVVAREHLAVGRLALIAPNEDFARISYGFAQAIGVTERTRSRLQARLEELCERPVEGFDLGPLGADGGLPDPVVIHDRQDKETPYAVGARIAGSWPDARFLATSGLGHQRILADDGVVAAVVEHLTRPAGS</sequence>
<accession>A0A939LSM4</accession>
<proteinExistence type="predicted"/>
<dbReference type="SUPFAM" id="SSF53474">
    <property type="entry name" value="alpha/beta-Hydrolases"/>
    <property type="match status" value="1"/>
</dbReference>
<dbReference type="PANTHER" id="PTHR43798:SF33">
    <property type="entry name" value="HYDROLASE, PUTATIVE (AFU_ORTHOLOGUE AFUA_2G14860)-RELATED"/>
    <property type="match status" value="1"/>
</dbReference>
<evidence type="ECO:0000259" key="1">
    <source>
        <dbReference type="Pfam" id="PF00561"/>
    </source>
</evidence>
<dbReference type="AlphaFoldDB" id="A0A939LSM4"/>
<dbReference type="InterPro" id="IPR029058">
    <property type="entry name" value="AB_hydrolase_fold"/>
</dbReference>
<keyword evidence="3" id="KW-1185">Reference proteome</keyword>
<dbReference type="Gene3D" id="3.40.50.1820">
    <property type="entry name" value="alpha/beta hydrolase"/>
    <property type="match status" value="1"/>
</dbReference>
<dbReference type="PANTHER" id="PTHR43798">
    <property type="entry name" value="MONOACYLGLYCEROL LIPASE"/>
    <property type="match status" value="1"/>
</dbReference>
<comment type="caution">
    <text evidence="2">The sequence shown here is derived from an EMBL/GenBank/DDBJ whole genome shotgun (WGS) entry which is preliminary data.</text>
</comment>